<feature type="region of interest" description="Disordered" evidence="1">
    <location>
        <begin position="725"/>
        <end position="747"/>
    </location>
</feature>
<protein>
    <submittedName>
        <fullName evidence="3">Uncharacterized protein</fullName>
    </submittedName>
</protein>
<reference evidence="3 4" key="1">
    <citation type="submission" date="2014-06" db="EMBL/GenBank/DDBJ databases">
        <authorList>
            <person name="Swart Estienne"/>
        </authorList>
    </citation>
    <scope>NUCLEOTIDE SEQUENCE [LARGE SCALE GENOMIC DNA]</scope>
    <source>
        <strain evidence="3 4">130c</strain>
    </source>
</reference>
<dbReference type="InParanoid" id="A0A078B8S3"/>
<evidence type="ECO:0000313" key="3">
    <source>
        <dbReference type="EMBL" id="CDW90626.1"/>
    </source>
</evidence>
<evidence type="ECO:0000313" key="4">
    <source>
        <dbReference type="Proteomes" id="UP000039865"/>
    </source>
</evidence>
<sequence>MPEEPKRKKNSCRRYVKSADIFAKPIQLTFKGKEKFQSFAGGFLSVLVFLFILSIFAYKLRDMILRNQAQIKKNTLVKISNSYSPPEDLSSGNLSFAFKLSDFYGNAIVDEPRHGELILKQFDIKIHINETDGTSYRTFDNYIVPTSKCVVGKNFFYPDLNEINQHNIGLYKCPDWNNLTIQGNWYAPEYKGITLVYQRCQNKQICSSDDEFKQWFAPILIQEIFTSSYFNIGDFNSPIKYFLDDIWYNLQYGRSVVLQTFVKKNLIELSDNLFGLFYTQVNDYFYEMSKTVYFTADDQKGPGPGVMFSQDIILDKQFDIYSRQVYTLTGVLQDIGGFYNSCIFICVVLYTRFQYTLFFSELISKVYQVDLRGRQRKKKYDLDGVDEENSTTNIKMKSFNFQRTYSNSQISQYVKHSSSNITEELLKYLGSYVSARYRMRLSCKEIMKAHICRLLCFLCWNKRRGKEAHRLKLQKKGEEKLRKELDCVNIMTKMRQLKIFLSYFFNKRQKFMMMFAKQNLLQLSESSNSEDDYQRIKKIIQNADVLNNDENDYKAQSLNLPYKRQMNEALKHYFNPKLTSEIDKRLLFGLLKKDPSKLANQQESGGSSDNIIDMKKNLNKDPTMIQSDYDSLDHSMISPYQISHNNAADKTVNDFHTQGTLVQATNKFPPQDKTIRDGIGTLKVLMQKKAKISKNGSKSKSRMVAIEGKHEKFTHTHTMKNKKLMKTANHELSSDDDDKSLGQVFKN</sequence>
<accession>A0A078B8S3</accession>
<dbReference type="EMBL" id="CCKQ01018648">
    <property type="protein sequence ID" value="CDW90626.1"/>
    <property type="molecule type" value="Genomic_DNA"/>
</dbReference>
<keyword evidence="2" id="KW-0472">Membrane</keyword>
<dbReference type="Proteomes" id="UP000039865">
    <property type="component" value="Unassembled WGS sequence"/>
</dbReference>
<dbReference type="AlphaFoldDB" id="A0A078B8S3"/>
<proteinExistence type="predicted"/>
<dbReference type="GO" id="GO:0007131">
    <property type="term" value="P:reciprocal meiotic recombination"/>
    <property type="evidence" value="ECO:0007669"/>
    <property type="project" value="TreeGrafter"/>
</dbReference>
<organism evidence="3 4">
    <name type="scientific">Stylonychia lemnae</name>
    <name type="common">Ciliate</name>
    <dbReference type="NCBI Taxonomy" id="5949"/>
    <lineage>
        <taxon>Eukaryota</taxon>
        <taxon>Sar</taxon>
        <taxon>Alveolata</taxon>
        <taxon>Ciliophora</taxon>
        <taxon>Intramacronucleata</taxon>
        <taxon>Spirotrichea</taxon>
        <taxon>Stichotrichia</taxon>
        <taxon>Sporadotrichida</taxon>
        <taxon>Oxytrichidae</taxon>
        <taxon>Stylonychinae</taxon>
        <taxon>Stylonychia</taxon>
    </lineage>
</organism>
<dbReference type="PANTHER" id="PTHR31398">
    <property type="entry name" value="MEIOTIC NUCLEAR DIVISION PROTEIN 1 HOMOLOG"/>
    <property type="match status" value="1"/>
</dbReference>
<keyword evidence="2" id="KW-0812">Transmembrane</keyword>
<evidence type="ECO:0000256" key="1">
    <source>
        <dbReference type="SAM" id="MobiDB-lite"/>
    </source>
</evidence>
<name>A0A078B8S3_STYLE</name>
<dbReference type="GO" id="GO:0005634">
    <property type="term" value="C:nucleus"/>
    <property type="evidence" value="ECO:0007669"/>
    <property type="project" value="TreeGrafter"/>
</dbReference>
<feature type="transmembrane region" description="Helical" evidence="2">
    <location>
        <begin position="39"/>
        <end position="58"/>
    </location>
</feature>
<keyword evidence="4" id="KW-1185">Reference proteome</keyword>
<gene>
    <name evidence="3" type="primary">Contig2509.g2698</name>
    <name evidence="3" type="ORF">STYLEM_19771</name>
</gene>
<dbReference type="PANTHER" id="PTHR31398:SF0">
    <property type="entry name" value="MEIOTIC NUCLEAR DIVISION PROTEIN 1 HOMOLOG"/>
    <property type="match status" value="1"/>
</dbReference>
<evidence type="ECO:0000256" key="2">
    <source>
        <dbReference type="SAM" id="Phobius"/>
    </source>
</evidence>
<keyword evidence="2" id="KW-1133">Transmembrane helix</keyword>